<keyword evidence="5 9" id="KW-0276">Fatty acid metabolism</keyword>
<dbReference type="RefSeq" id="WP_092342031.1">
    <property type="nucleotide sequence ID" value="NZ_FLSL01000103.1"/>
</dbReference>
<evidence type="ECO:0000313" key="12">
    <source>
        <dbReference type="Proteomes" id="UP000198651"/>
    </source>
</evidence>
<keyword evidence="7 9" id="KW-0275">Fatty acid biosynthesis</keyword>
<dbReference type="PANTHER" id="PTHR45266:SF3">
    <property type="entry name" value="OXALOACETATE DECARBOXYLASE ALPHA CHAIN"/>
    <property type="match status" value="1"/>
</dbReference>
<dbReference type="InterPro" id="IPR050709">
    <property type="entry name" value="Biotin_Carboxyl_Carrier/Decarb"/>
</dbReference>
<dbReference type="GO" id="GO:0006633">
    <property type="term" value="P:fatty acid biosynthetic process"/>
    <property type="evidence" value="ECO:0007669"/>
    <property type="project" value="UniProtKB-UniPathway"/>
</dbReference>
<dbReference type="InterPro" id="IPR001249">
    <property type="entry name" value="AcCoA_biotinCC"/>
</dbReference>
<keyword evidence="4 9" id="KW-0444">Lipid biosynthesis</keyword>
<dbReference type="EMBL" id="LN906597">
    <property type="protein sequence ID" value="CUT17315.1"/>
    <property type="molecule type" value="Genomic_DNA"/>
</dbReference>
<evidence type="ECO:0000256" key="9">
    <source>
        <dbReference type="RuleBase" id="RU364072"/>
    </source>
</evidence>
<evidence type="ECO:0000256" key="6">
    <source>
        <dbReference type="ARBA" id="ARBA00023098"/>
    </source>
</evidence>
<evidence type="ECO:0000313" key="11">
    <source>
        <dbReference type="EMBL" id="CUT17315.1"/>
    </source>
</evidence>
<dbReference type="PROSITE" id="PS50968">
    <property type="entry name" value="BIOTINYL_LIPOYL"/>
    <property type="match status" value="1"/>
</dbReference>
<comment type="pathway">
    <text evidence="2 9">Lipid metabolism; fatty acid biosynthesis.</text>
</comment>
<evidence type="ECO:0000256" key="2">
    <source>
        <dbReference type="ARBA" id="ARBA00005194"/>
    </source>
</evidence>
<evidence type="ECO:0000256" key="7">
    <source>
        <dbReference type="ARBA" id="ARBA00023160"/>
    </source>
</evidence>
<dbReference type="STRING" id="1561003.Ark11_0466"/>
<dbReference type="InterPro" id="IPR011053">
    <property type="entry name" value="Single_hybrid_motif"/>
</dbReference>
<dbReference type="CDD" id="cd06850">
    <property type="entry name" value="biotinyl_domain"/>
    <property type="match status" value="1"/>
</dbReference>
<dbReference type="Proteomes" id="UP000198651">
    <property type="component" value="Chromosome I"/>
</dbReference>
<evidence type="ECO:0000256" key="1">
    <source>
        <dbReference type="ARBA" id="ARBA00003761"/>
    </source>
</evidence>
<evidence type="ECO:0000259" key="10">
    <source>
        <dbReference type="PROSITE" id="PS50968"/>
    </source>
</evidence>
<dbReference type="PROSITE" id="PS00188">
    <property type="entry name" value="BIOTIN"/>
    <property type="match status" value="1"/>
</dbReference>
<dbReference type="OrthoDB" id="9811735at2"/>
<reference evidence="12" key="1">
    <citation type="submission" date="2015-11" db="EMBL/GenBank/DDBJ databases">
        <authorList>
            <person name="Seth-Smith H.M.B."/>
        </authorList>
    </citation>
    <scope>NUCLEOTIDE SEQUENCE [LARGE SCALE GENOMIC DNA]</scope>
    <source>
        <strain evidence="12">2013Ark11</strain>
    </source>
</reference>
<dbReference type="PANTHER" id="PTHR45266">
    <property type="entry name" value="OXALOACETATE DECARBOXYLASE ALPHA CHAIN"/>
    <property type="match status" value="1"/>
</dbReference>
<keyword evidence="6 9" id="KW-0443">Lipid metabolism</keyword>
<dbReference type="PATRIC" id="fig|1561003.3.peg.483"/>
<proteinExistence type="predicted"/>
<dbReference type="GO" id="GO:0009317">
    <property type="term" value="C:acetyl-CoA carboxylase complex"/>
    <property type="evidence" value="ECO:0007669"/>
    <property type="project" value="InterPro"/>
</dbReference>
<keyword evidence="12" id="KW-1185">Reference proteome</keyword>
<comment type="function">
    <text evidence="1 9">This protein is a component of the acetyl coenzyme A carboxylase complex; first, biotin carboxylase catalyzes the carboxylation of the carrier protein and then the transcarboxylase transfers the carboxyl group to form malonyl-CoA.</text>
</comment>
<dbReference type="NCBIfam" id="TIGR00531">
    <property type="entry name" value="BCCP"/>
    <property type="match status" value="1"/>
</dbReference>
<keyword evidence="8 9" id="KW-0092">Biotin</keyword>
<name>A0A0S4M0H2_9BURK</name>
<evidence type="ECO:0000256" key="3">
    <source>
        <dbReference type="ARBA" id="ARBA00017562"/>
    </source>
</evidence>
<gene>
    <name evidence="11" type="primary">accB</name>
    <name evidence="11" type="ORF">Ark11_0466</name>
</gene>
<sequence length="155" mass="16901">MDLKKLKKLIDMVESSAIAELEITEGEEKIRIVKIPPLQNQLVSIPANLSSRDYVVSANPPVTRDLSSAPELDVEVVQDFIIRSPMVGTFYRSPAPGQPPFVSVGASVKAGDVLCILEAMKLLNEIEAECSGVIKSIFVEDGEPVEFNQPLFSLC</sequence>
<protein>
    <recommendedName>
        <fullName evidence="3 9">Biotin carboxyl carrier protein of acetyl-CoA carboxylase</fullName>
    </recommendedName>
</protein>
<dbReference type="Pfam" id="PF00364">
    <property type="entry name" value="Biotin_lipoyl"/>
    <property type="match status" value="1"/>
</dbReference>
<dbReference type="SUPFAM" id="SSF51230">
    <property type="entry name" value="Single hybrid motif"/>
    <property type="match status" value="1"/>
</dbReference>
<dbReference type="UniPathway" id="UPA00094"/>
<dbReference type="FunFam" id="2.40.50.100:FF:000003">
    <property type="entry name" value="Acetyl-CoA carboxylase biotin carboxyl carrier protein"/>
    <property type="match status" value="1"/>
</dbReference>
<dbReference type="PRINTS" id="PR01071">
    <property type="entry name" value="ACOABIOTINCC"/>
</dbReference>
<dbReference type="GO" id="GO:0003989">
    <property type="term" value="F:acetyl-CoA carboxylase activity"/>
    <property type="evidence" value="ECO:0007669"/>
    <property type="project" value="InterPro"/>
</dbReference>
<evidence type="ECO:0000256" key="4">
    <source>
        <dbReference type="ARBA" id="ARBA00022516"/>
    </source>
</evidence>
<dbReference type="InterPro" id="IPR001882">
    <property type="entry name" value="Biotin_BS"/>
</dbReference>
<dbReference type="AlphaFoldDB" id="A0A0S4M0H2"/>
<evidence type="ECO:0000256" key="8">
    <source>
        <dbReference type="ARBA" id="ARBA00023267"/>
    </source>
</evidence>
<dbReference type="Gene3D" id="2.40.50.100">
    <property type="match status" value="1"/>
</dbReference>
<accession>A0A0S4M0H2</accession>
<dbReference type="InterPro" id="IPR000089">
    <property type="entry name" value="Biotin_lipoyl"/>
</dbReference>
<feature type="domain" description="Lipoyl-binding" evidence="10">
    <location>
        <begin position="79"/>
        <end position="155"/>
    </location>
</feature>
<organism evidence="11 12">
    <name type="scientific">Candidatus Ichthyocystis hellenicum</name>
    <dbReference type="NCBI Taxonomy" id="1561003"/>
    <lineage>
        <taxon>Bacteria</taxon>
        <taxon>Pseudomonadati</taxon>
        <taxon>Pseudomonadota</taxon>
        <taxon>Betaproteobacteria</taxon>
        <taxon>Burkholderiales</taxon>
        <taxon>Candidatus Ichthyocystis</taxon>
    </lineage>
</organism>
<evidence type="ECO:0000256" key="5">
    <source>
        <dbReference type="ARBA" id="ARBA00022832"/>
    </source>
</evidence>